<dbReference type="Pfam" id="PF04170">
    <property type="entry name" value="NlpE"/>
    <property type="match status" value="1"/>
</dbReference>
<organism evidence="2 3">
    <name type="scientific">Chitinophaga dinghuensis</name>
    <dbReference type="NCBI Taxonomy" id="1539050"/>
    <lineage>
        <taxon>Bacteria</taxon>
        <taxon>Pseudomonadati</taxon>
        <taxon>Bacteroidota</taxon>
        <taxon>Chitinophagia</taxon>
        <taxon>Chitinophagales</taxon>
        <taxon>Chitinophagaceae</taxon>
        <taxon>Chitinophaga</taxon>
    </lineage>
</organism>
<proteinExistence type="predicted"/>
<dbReference type="Proteomes" id="UP000249819">
    <property type="component" value="Unassembled WGS sequence"/>
</dbReference>
<reference evidence="2 3" key="1">
    <citation type="submission" date="2018-06" db="EMBL/GenBank/DDBJ databases">
        <title>Genomic Encyclopedia of Archaeal and Bacterial Type Strains, Phase II (KMG-II): from individual species to whole genera.</title>
        <authorList>
            <person name="Goeker M."/>
        </authorList>
    </citation>
    <scope>NUCLEOTIDE SEQUENCE [LARGE SCALE GENOMIC DNA]</scope>
    <source>
        <strain evidence="2 3">DSM 29821</strain>
    </source>
</reference>
<dbReference type="InterPro" id="IPR007298">
    <property type="entry name" value="Cu-R_lipoprotein_NlpE"/>
</dbReference>
<accession>A0A327VL14</accession>
<comment type="caution">
    <text evidence="2">The sequence shown here is derived from an EMBL/GenBank/DDBJ whole genome shotgun (WGS) entry which is preliminary data.</text>
</comment>
<sequence length="248" mass="27013">MLRNVLFFALLTGLAACNNHSAHQTLDSIQTHNTPSGSVTHITGTYQGTLPCADCPGKDYQISLYDDHTYQDLVSYQGRGNNIASVETGTWRAVNDSIVMLERKNDSSSFLAAEGKLVLLDRAGKRIEGVLASNYELKPVEGGDRRILLASKKTSGINFFASGNEPSWTLDIDKKKILFKLAAGDSISTSLPSPSTNLDTLKVYKTKDITVTIRSTTCADDMSGYMRPNTVQLQVGDKTYSGCGEFIK</sequence>
<feature type="chain" id="PRO_5016261295" evidence="1">
    <location>
        <begin position="22"/>
        <end position="248"/>
    </location>
</feature>
<dbReference type="EMBL" id="QLMA01000009">
    <property type="protein sequence ID" value="RAJ75410.1"/>
    <property type="molecule type" value="Genomic_DNA"/>
</dbReference>
<name>A0A327VL14_9BACT</name>
<evidence type="ECO:0000256" key="1">
    <source>
        <dbReference type="SAM" id="SignalP"/>
    </source>
</evidence>
<gene>
    <name evidence="2" type="ORF">CLV59_10924</name>
</gene>
<evidence type="ECO:0000313" key="2">
    <source>
        <dbReference type="EMBL" id="RAJ75410.1"/>
    </source>
</evidence>
<keyword evidence="3" id="KW-1185">Reference proteome</keyword>
<dbReference type="RefSeq" id="WP_170137904.1">
    <property type="nucleotide sequence ID" value="NZ_QLMA01000009.1"/>
</dbReference>
<evidence type="ECO:0000313" key="3">
    <source>
        <dbReference type="Proteomes" id="UP000249819"/>
    </source>
</evidence>
<keyword evidence="1" id="KW-0732">Signal</keyword>
<feature type="signal peptide" evidence="1">
    <location>
        <begin position="1"/>
        <end position="21"/>
    </location>
</feature>
<protein>
    <submittedName>
        <fullName evidence="2">NlpE-like protein</fullName>
    </submittedName>
</protein>
<dbReference type="PROSITE" id="PS51257">
    <property type="entry name" value="PROKAR_LIPOPROTEIN"/>
    <property type="match status" value="1"/>
</dbReference>
<dbReference type="AlphaFoldDB" id="A0A327VL14"/>
<dbReference type="Gene3D" id="2.40.128.640">
    <property type="match status" value="1"/>
</dbReference>